<dbReference type="PROSITE" id="PS50932">
    <property type="entry name" value="HTH_LACI_2"/>
    <property type="match status" value="1"/>
</dbReference>
<dbReference type="CDD" id="cd01392">
    <property type="entry name" value="HTH_LacI"/>
    <property type="match status" value="1"/>
</dbReference>
<dbReference type="PANTHER" id="PTHR30146:SF154">
    <property type="entry name" value="TRANSCRIPTION REGULATOR, MEMBER OF GALR FAMILY"/>
    <property type="match status" value="1"/>
</dbReference>
<protein>
    <submittedName>
        <fullName evidence="5">LacI family DNA-binding transcriptional regulator</fullName>
    </submittedName>
</protein>
<dbReference type="Pfam" id="PF00356">
    <property type="entry name" value="LacI"/>
    <property type="match status" value="1"/>
</dbReference>
<dbReference type="Pfam" id="PF13377">
    <property type="entry name" value="Peripla_BP_3"/>
    <property type="match status" value="1"/>
</dbReference>
<dbReference type="Proteomes" id="UP001589758">
    <property type="component" value="Unassembled WGS sequence"/>
</dbReference>
<keyword evidence="6" id="KW-1185">Reference proteome</keyword>
<organism evidence="5 6">
    <name type="scientific">Thorsellia kenyensis</name>
    <dbReference type="NCBI Taxonomy" id="1549888"/>
    <lineage>
        <taxon>Bacteria</taxon>
        <taxon>Pseudomonadati</taxon>
        <taxon>Pseudomonadota</taxon>
        <taxon>Gammaproteobacteria</taxon>
        <taxon>Enterobacterales</taxon>
        <taxon>Thorselliaceae</taxon>
        <taxon>Thorsellia</taxon>
    </lineage>
</organism>
<evidence type="ECO:0000313" key="6">
    <source>
        <dbReference type="Proteomes" id="UP001589758"/>
    </source>
</evidence>
<dbReference type="EMBL" id="JBHLXE010000076">
    <property type="protein sequence ID" value="MFC0179782.1"/>
    <property type="molecule type" value="Genomic_DNA"/>
</dbReference>
<keyword evidence="1" id="KW-0805">Transcription regulation</keyword>
<name>A0ABV6C9Y2_9GAMM</name>
<evidence type="ECO:0000313" key="5">
    <source>
        <dbReference type="EMBL" id="MFC0179782.1"/>
    </source>
</evidence>
<evidence type="ECO:0000256" key="1">
    <source>
        <dbReference type="ARBA" id="ARBA00023015"/>
    </source>
</evidence>
<dbReference type="RefSeq" id="WP_385876889.1">
    <property type="nucleotide sequence ID" value="NZ_JBHLXE010000076.1"/>
</dbReference>
<dbReference type="SMART" id="SM00354">
    <property type="entry name" value="HTH_LACI"/>
    <property type="match status" value="1"/>
</dbReference>
<gene>
    <name evidence="5" type="ORF">ACFFIT_06740</name>
</gene>
<dbReference type="GO" id="GO:0003677">
    <property type="term" value="F:DNA binding"/>
    <property type="evidence" value="ECO:0007669"/>
    <property type="project" value="UniProtKB-KW"/>
</dbReference>
<keyword evidence="2 5" id="KW-0238">DNA-binding</keyword>
<dbReference type="Gene3D" id="1.10.260.40">
    <property type="entry name" value="lambda repressor-like DNA-binding domains"/>
    <property type="match status" value="1"/>
</dbReference>
<comment type="caution">
    <text evidence="5">The sequence shown here is derived from an EMBL/GenBank/DDBJ whole genome shotgun (WGS) entry which is preliminary data.</text>
</comment>
<dbReference type="SUPFAM" id="SSF47413">
    <property type="entry name" value="lambda repressor-like DNA-binding domains"/>
    <property type="match status" value="1"/>
</dbReference>
<proteinExistence type="predicted"/>
<dbReference type="InterPro" id="IPR000843">
    <property type="entry name" value="HTH_LacI"/>
</dbReference>
<dbReference type="PANTHER" id="PTHR30146">
    <property type="entry name" value="LACI-RELATED TRANSCRIPTIONAL REPRESSOR"/>
    <property type="match status" value="1"/>
</dbReference>
<dbReference type="InterPro" id="IPR010982">
    <property type="entry name" value="Lambda_DNA-bd_dom_sf"/>
</dbReference>
<evidence type="ECO:0000256" key="3">
    <source>
        <dbReference type="ARBA" id="ARBA00023163"/>
    </source>
</evidence>
<evidence type="ECO:0000256" key="2">
    <source>
        <dbReference type="ARBA" id="ARBA00023125"/>
    </source>
</evidence>
<dbReference type="InterPro" id="IPR046335">
    <property type="entry name" value="LacI/GalR-like_sensor"/>
</dbReference>
<feature type="domain" description="HTH lacI-type" evidence="4">
    <location>
        <begin position="5"/>
        <end position="58"/>
    </location>
</feature>
<sequence>MGKTYNINDIALMAGVAKSTVSRYLNGGYVSEKTRLQIENIIRTTGFSPNQTAQNLKSKQRKVVGVVIPRIDSYAVSRTLMGLDDALNAVNMQMLVINCSQSIDREIEALDNLSKQKLAGIVWLASAISKRHHKIINQLESANIPILLLGQTHPTLPYIAYPDFDGAFSLGQYCKSLGHKEIAYLGVEEKDLAVGLNRWLGFKKSFDEADISLTRYFCSFSLQDAYELTKKIINAQSNYTLLLCATDNIALGAYKALSEAKIRIPNDISLTGFGGYDFTQMLHPSLTTIELPFYEAGQIAAFKLRYILLSQDKTIGQTTNKQENDPYLQLKKTFTNSAAALYLSSAEKENISHGCQLDSHQLCTTFTLKKRQSVDISDKKK</sequence>
<evidence type="ECO:0000259" key="4">
    <source>
        <dbReference type="PROSITE" id="PS50932"/>
    </source>
</evidence>
<accession>A0ABV6C9Y2</accession>
<reference evidence="5 6" key="1">
    <citation type="submission" date="2024-09" db="EMBL/GenBank/DDBJ databases">
        <authorList>
            <person name="Sun Q."/>
            <person name="Mori K."/>
        </authorList>
    </citation>
    <scope>NUCLEOTIDE SEQUENCE [LARGE SCALE GENOMIC DNA]</scope>
    <source>
        <strain evidence="5 6">CCM 8545</strain>
    </source>
</reference>
<dbReference type="Gene3D" id="3.40.50.2300">
    <property type="match status" value="2"/>
</dbReference>
<dbReference type="InterPro" id="IPR028082">
    <property type="entry name" value="Peripla_BP_I"/>
</dbReference>
<keyword evidence="3" id="KW-0804">Transcription</keyword>
<dbReference type="CDD" id="cd01542">
    <property type="entry name" value="PBP1_TreR-like"/>
    <property type="match status" value="1"/>
</dbReference>
<dbReference type="SUPFAM" id="SSF53822">
    <property type="entry name" value="Periplasmic binding protein-like I"/>
    <property type="match status" value="1"/>
</dbReference>